<sequence length="184" mass="19801">MHQFSALTLLRFQVPAACRCKKLAPSDALKPTGSNCLAYCCSLVWPRIKGLAFDPLAQHLSPIGNLTLIETPNASSGAGLDKWSSSPQTCSMFAERGSYGTSLVLPDQVPMRLESNPHAVWMRILCHQVVKVCHITGFAIHASGLSTVSDLNCQALHAAIATAATASMLHDVRVLCLLPAQWHV</sequence>
<dbReference type="InParanoid" id="A0A074Y7I5"/>
<name>A0A074Y7I5_AURSE</name>
<evidence type="ECO:0000313" key="1">
    <source>
        <dbReference type="EMBL" id="KEQ91949.1"/>
    </source>
</evidence>
<dbReference type="OrthoDB" id="10511112at2759"/>
<dbReference type="HOGENOM" id="CLU_1712894_0_0_1"/>
<dbReference type="RefSeq" id="XP_013340450.1">
    <property type="nucleotide sequence ID" value="XM_013484996.1"/>
</dbReference>
<dbReference type="GeneID" id="25367820"/>
<reference evidence="1 2" key="1">
    <citation type="journal article" date="2014" name="BMC Genomics">
        <title>Genome sequencing of four Aureobasidium pullulans varieties: biotechnological potential, stress tolerance, and description of new species.</title>
        <authorList>
            <person name="Gostin Ar C."/>
            <person name="Ohm R.A."/>
            <person name="Kogej T."/>
            <person name="Sonjak S."/>
            <person name="Turk M."/>
            <person name="Zajc J."/>
            <person name="Zalar P."/>
            <person name="Grube M."/>
            <person name="Sun H."/>
            <person name="Han J."/>
            <person name="Sharma A."/>
            <person name="Chiniquy J."/>
            <person name="Ngan C.Y."/>
            <person name="Lipzen A."/>
            <person name="Barry K."/>
            <person name="Grigoriev I.V."/>
            <person name="Gunde-Cimerman N."/>
        </authorList>
    </citation>
    <scope>NUCLEOTIDE SEQUENCE [LARGE SCALE GENOMIC DNA]</scope>
    <source>
        <strain evidence="1 2">EXF-2481</strain>
    </source>
</reference>
<dbReference type="Proteomes" id="UP000030641">
    <property type="component" value="Unassembled WGS sequence"/>
</dbReference>
<proteinExistence type="predicted"/>
<evidence type="ECO:0000313" key="2">
    <source>
        <dbReference type="Proteomes" id="UP000030641"/>
    </source>
</evidence>
<gene>
    <name evidence="1" type="ORF">AUEXF2481DRAFT_449974</name>
</gene>
<dbReference type="AlphaFoldDB" id="A0A074Y7I5"/>
<keyword evidence="2" id="KW-1185">Reference proteome</keyword>
<accession>A0A074Y7I5</accession>
<organism evidence="1 2">
    <name type="scientific">Aureobasidium subglaciale (strain EXF-2481)</name>
    <name type="common">Aureobasidium pullulans var. subglaciale</name>
    <dbReference type="NCBI Taxonomy" id="1043005"/>
    <lineage>
        <taxon>Eukaryota</taxon>
        <taxon>Fungi</taxon>
        <taxon>Dikarya</taxon>
        <taxon>Ascomycota</taxon>
        <taxon>Pezizomycotina</taxon>
        <taxon>Dothideomycetes</taxon>
        <taxon>Dothideomycetidae</taxon>
        <taxon>Dothideales</taxon>
        <taxon>Saccotheciaceae</taxon>
        <taxon>Aureobasidium</taxon>
    </lineage>
</organism>
<dbReference type="EMBL" id="KL584774">
    <property type="protein sequence ID" value="KEQ91949.1"/>
    <property type="molecule type" value="Genomic_DNA"/>
</dbReference>
<protein>
    <submittedName>
        <fullName evidence="1">Uncharacterized protein</fullName>
    </submittedName>
</protein>